<feature type="transmembrane region" description="Helical" evidence="2">
    <location>
        <begin position="138"/>
        <end position="158"/>
    </location>
</feature>
<dbReference type="Proteomes" id="UP000225379">
    <property type="component" value="Unassembled WGS sequence"/>
</dbReference>
<keyword evidence="4" id="KW-1185">Reference proteome</keyword>
<dbReference type="EMBL" id="PDKW01000040">
    <property type="protein sequence ID" value="PGH57320.1"/>
    <property type="molecule type" value="Genomic_DNA"/>
</dbReference>
<proteinExistence type="predicted"/>
<dbReference type="InterPro" id="IPR018723">
    <property type="entry name" value="DUF2254_membrane"/>
</dbReference>
<organism evidence="3 4">
    <name type="scientific">Azospirillum palustre</name>
    <dbReference type="NCBI Taxonomy" id="2044885"/>
    <lineage>
        <taxon>Bacteria</taxon>
        <taxon>Pseudomonadati</taxon>
        <taxon>Pseudomonadota</taxon>
        <taxon>Alphaproteobacteria</taxon>
        <taxon>Rhodospirillales</taxon>
        <taxon>Azospirillaceae</taxon>
        <taxon>Azospirillum</taxon>
    </lineage>
</organism>
<dbReference type="RefSeq" id="WP_098736772.1">
    <property type="nucleotide sequence ID" value="NZ_PDKW01000040.1"/>
</dbReference>
<feature type="transmembrane region" description="Helical" evidence="2">
    <location>
        <begin position="108"/>
        <end position="126"/>
    </location>
</feature>
<feature type="compositionally biased region" description="Basic and acidic residues" evidence="1">
    <location>
        <begin position="426"/>
        <end position="441"/>
    </location>
</feature>
<feature type="transmembrane region" description="Helical" evidence="2">
    <location>
        <begin position="21"/>
        <end position="42"/>
    </location>
</feature>
<dbReference type="Pfam" id="PF10011">
    <property type="entry name" value="DUF2254"/>
    <property type="match status" value="1"/>
</dbReference>
<sequence length="452" mass="49431">MNDRIRHYGEIVRTSLWLVPALMGCAGFGLAVLLLSWGRGIIRNAGEYWLLYAGDMDSARELLSAMLSGMISMTSLVVSITMVVLTLAAGQIGPRLIRTFIQDRVTQAVLGLFLADIVYLLVVFRTMDGERIDSVPHLAVSTGTGLTTLCLFVLLYYVHRLARSIIYDNVVQNVASELCDAVDALLPEKAAPPIRAEGLRPDFTWLALDRDGYIQAIDTTALVAMARRAGIVLRLEVRPGHFVVSGGEHIAIHPRQAATDDLSKAIRGAFILGPVRTPTQDVEFGIHQLVEIATRALSPGINDVFTAIAVIDNLSAALAHIFDRGLEPTVLHDEDGAVRVVRNVADHDGFVGAAFDQIRQAGHGNPAILIRLTDAIGQLASRAYADDVKGPLLEQLDAVLATGEQTVTIDRDRAILRQRWQQARDRLSRSGFRENHRDGQVRYRTASQPPST</sequence>
<gene>
    <name evidence="3" type="ORF">CRT60_12775</name>
</gene>
<keyword evidence="2" id="KW-1133">Transmembrane helix</keyword>
<protein>
    <recommendedName>
        <fullName evidence="5">DUF2254 domain-containing protein</fullName>
    </recommendedName>
</protein>
<keyword evidence="2" id="KW-0812">Transmembrane</keyword>
<keyword evidence="2" id="KW-0472">Membrane</keyword>
<reference evidence="4" key="1">
    <citation type="submission" date="2017-10" db="EMBL/GenBank/DDBJ databases">
        <authorList>
            <person name="Kravchenko I.K."/>
            <person name="Grouzdev D.S."/>
        </authorList>
    </citation>
    <scope>NUCLEOTIDE SEQUENCE [LARGE SCALE GENOMIC DNA]</scope>
    <source>
        <strain evidence="4">B2</strain>
    </source>
</reference>
<accession>A0A2B8BHU3</accession>
<dbReference type="AlphaFoldDB" id="A0A2B8BHU3"/>
<evidence type="ECO:0000256" key="2">
    <source>
        <dbReference type="SAM" id="Phobius"/>
    </source>
</evidence>
<evidence type="ECO:0000313" key="4">
    <source>
        <dbReference type="Proteomes" id="UP000225379"/>
    </source>
</evidence>
<feature type="transmembrane region" description="Helical" evidence="2">
    <location>
        <begin position="62"/>
        <end position="87"/>
    </location>
</feature>
<dbReference type="PROSITE" id="PS51257">
    <property type="entry name" value="PROKAR_LIPOPROTEIN"/>
    <property type="match status" value="1"/>
</dbReference>
<comment type="caution">
    <text evidence="3">The sequence shown here is derived from an EMBL/GenBank/DDBJ whole genome shotgun (WGS) entry which is preliminary data.</text>
</comment>
<evidence type="ECO:0008006" key="5">
    <source>
        <dbReference type="Google" id="ProtNLM"/>
    </source>
</evidence>
<evidence type="ECO:0000256" key="1">
    <source>
        <dbReference type="SAM" id="MobiDB-lite"/>
    </source>
</evidence>
<evidence type="ECO:0000313" key="3">
    <source>
        <dbReference type="EMBL" id="PGH57320.1"/>
    </source>
</evidence>
<feature type="region of interest" description="Disordered" evidence="1">
    <location>
        <begin position="426"/>
        <end position="452"/>
    </location>
</feature>
<dbReference type="OrthoDB" id="2955631at2"/>
<name>A0A2B8BHU3_9PROT</name>